<feature type="non-terminal residue" evidence="1">
    <location>
        <position position="1"/>
    </location>
</feature>
<evidence type="ECO:0000313" key="1">
    <source>
        <dbReference type="EMBL" id="CAA9355103.1"/>
    </source>
</evidence>
<accession>A0A6J4MH35</accession>
<sequence length="38" mass="3699">AGRGAGRVGAPARPRGGCAGAVTWAYGRGRRAGGRTGM</sequence>
<organism evidence="1">
    <name type="scientific">uncultured Frankineae bacterium</name>
    <dbReference type="NCBI Taxonomy" id="437475"/>
    <lineage>
        <taxon>Bacteria</taxon>
        <taxon>Bacillati</taxon>
        <taxon>Actinomycetota</taxon>
        <taxon>Actinomycetes</taxon>
        <taxon>Frankiales</taxon>
        <taxon>environmental samples</taxon>
    </lineage>
</organism>
<reference evidence="1" key="1">
    <citation type="submission" date="2020-02" db="EMBL/GenBank/DDBJ databases">
        <authorList>
            <person name="Meier V. D."/>
        </authorList>
    </citation>
    <scope>NUCLEOTIDE SEQUENCE</scope>
    <source>
        <strain evidence="1">AVDCRST_MAG16</strain>
    </source>
</reference>
<protein>
    <submittedName>
        <fullName evidence="1">Uncharacterized protein</fullName>
    </submittedName>
</protein>
<proteinExistence type="predicted"/>
<dbReference type="EMBL" id="CADCUE010000247">
    <property type="protein sequence ID" value="CAA9355103.1"/>
    <property type="molecule type" value="Genomic_DNA"/>
</dbReference>
<gene>
    <name evidence="1" type="ORF">AVDCRST_MAG16-2617</name>
</gene>
<name>A0A6J4MH35_9ACTN</name>
<feature type="non-terminal residue" evidence="1">
    <location>
        <position position="38"/>
    </location>
</feature>
<dbReference type="AlphaFoldDB" id="A0A6J4MH35"/>